<feature type="transmembrane region" description="Helical" evidence="1">
    <location>
        <begin position="50"/>
        <end position="70"/>
    </location>
</feature>
<accession>A0A844T7T3</accession>
<keyword evidence="3" id="KW-1185">Reference proteome</keyword>
<evidence type="ECO:0000313" key="2">
    <source>
        <dbReference type="EMBL" id="MVT75183.1"/>
    </source>
</evidence>
<dbReference type="RefSeq" id="WP_157331114.1">
    <property type="nucleotide sequence ID" value="NZ_JANADL010000017.1"/>
</dbReference>
<gene>
    <name evidence="2" type="ORF">GPL20_19455</name>
</gene>
<sequence>MADELVTVVLEGEQSAVEELHTELDKVANTRTKSGEIEQWDGEGAQLVNLAVQIAPIAIPAVSGIIMALIRRRRPGEIRGISINGTSITAKELDADGLAKIMREMNQKAPPPKK</sequence>
<name>A0A844T7T3_9BRAD</name>
<dbReference type="EMBL" id="WQNE01000015">
    <property type="protein sequence ID" value="MVT75183.1"/>
    <property type="molecule type" value="Genomic_DNA"/>
</dbReference>
<keyword evidence="1" id="KW-0812">Transmembrane</keyword>
<keyword evidence="1" id="KW-0472">Membrane</keyword>
<proteinExistence type="predicted"/>
<reference evidence="2 3" key="1">
    <citation type="submission" date="2019-12" db="EMBL/GenBank/DDBJ databases">
        <title>Draft genome sequences Bradyrhizobium cajani AMBPC1010, Bradyrhizobium pachyrhizi AMBPC1040 and Bradyrhizobium yuanmingense ALSPC3051, three plant growth promoting strains isolated from nodules of Cajanus cajan L. in Dominican Republic.</title>
        <authorList>
            <person name="Flores-Felix J.D."/>
            <person name="Araujo J."/>
            <person name="Diaz-Alcantara C."/>
            <person name="Gonzalez-Andres F."/>
            <person name="Velazquez E."/>
        </authorList>
    </citation>
    <scope>NUCLEOTIDE SEQUENCE [LARGE SCALE GENOMIC DNA]</scope>
    <source>
        <strain evidence="2 3">1010</strain>
    </source>
</reference>
<evidence type="ECO:0000313" key="3">
    <source>
        <dbReference type="Proteomes" id="UP000449969"/>
    </source>
</evidence>
<comment type="caution">
    <text evidence="2">The sequence shown here is derived from an EMBL/GenBank/DDBJ whole genome shotgun (WGS) entry which is preliminary data.</text>
</comment>
<dbReference type="Proteomes" id="UP000449969">
    <property type="component" value="Unassembled WGS sequence"/>
</dbReference>
<evidence type="ECO:0000256" key="1">
    <source>
        <dbReference type="SAM" id="Phobius"/>
    </source>
</evidence>
<organism evidence="2 3">
    <name type="scientific">Bradyrhizobium cajani</name>
    <dbReference type="NCBI Taxonomy" id="1928661"/>
    <lineage>
        <taxon>Bacteria</taxon>
        <taxon>Pseudomonadati</taxon>
        <taxon>Pseudomonadota</taxon>
        <taxon>Alphaproteobacteria</taxon>
        <taxon>Hyphomicrobiales</taxon>
        <taxon>Nitrobacteraceae</taxon>
        <taxon>Bradyrhizobium</taxon>
    </lineage>
</organism>
<protein>
    <submittedName>
        <fullName evidence="2">Uncharacterized protein</fullName>
    </submittedName>
</protein>
<dbReference type="AlphaFoldDB" id="A0A844T7T3"/>
<keyword evidence="1" id="KW-1133">Transmembrane helix</keyword>